<sequence>MRNFKYCLSDIPKQHRELASLLGVDLYIKFCNLYGGSNIYIPTIKTLNNYARKDNIIAMSEDGHTVKEIAREFDLSTNYIRYILKKNLAD</sequence>
<evidence type="ECO:0000313" key="3">
    <source>
        <dbReference type="Proteomes" id="UP001301012"/>
    </source>
</evidence>
<evidence type="ECO:0000259" key="1">
    <source>
        <dbReference type="Pfam" id="PF08765"/>
    </source>
</evidence>
<dbReference type="EMBL" id="JASKYM010000006">
    <property type="protein sequence ID" value="MDK2564267.1"/>
    <property type="molecule type" value="Genomic_DNA"/>
</dbReference>
<dbReference type="RefSeq" id="WP_284133195.1">
    <property type="nucleotide sequence ID" value="NZ_JASKYM010000006.1"/>
</dbReference>
<dbReference type="Pfam" id="PF08765">
    <property type="entry name" value="Mor"/>
    <property type="match status" value="1"/>
</dbReference>
<reference evidence="2 3" key="1">
    <citation type="submission" date="2023-05" db="EMBL/GenBank/DDBJ databases">
        <title>Rombocin, a short stable natural nisin variant, displays selective antimicrobial activity against Listeria monocytogenes and employs dual mode of action to kill target bacterial strains.</title>
        <authorList>
            <person name="Wambui J."/>
            <person name="Stephan R."/>
            <person name="Kuipers O.P."/>
        </authorList>
    </citation>
    <scope>NUCLEOTIDE SEQUENCE [LARGE SCALE GENOMIC DNA]</scope>
    <source>
        <strain evidence="2 3">RC002</strain>
    </source>
</reference>
<dbReference type="Gene3D" id="1.10.10.60">
    <property type="entry name" value="Homeodomain-like"/>
    <property type="match status" value="1"/>
</dbReference>
<dbReference type="Proteomes" id="UP001301012">
    <property type="component" value="Unassembled WGS sequence"/>
</dbReference>
<feature type="domain" description="Mor transcription activator" evidence="1">
    <location>
        <begin position="16"/>
        <end position="86"/>
    </location>
</feature>
<name>A0ABT7EBF2_9FIRM</name>
<comment type="caution">
    <text evidence="2">The sequence shown here is derived from an EMBL/GenBank/DDBJ whole genome shotgun (WGS) entry which is preliminary data.</text>
</comment>
<dbReference type="SUPFAM" id="SSF46689">
    <property type="entry name" value="Homeodomain-like"/>
    <property type="match status" value="1"/>
</dbReference>
<proteinExistence type="predicted"/>
<evidence type="ECO:0000313" key="2">
    <source>
        <dbReference type="EMBL" id="MDK2564267.1"/>
    </source>
</evidence>
<dbReference type="InterPro" id="IPR014875">
    <property type="entry name" value="Mor_transcription_activator"/>
</dbReference>
<accession>A0ABT7EBF2</accession>
<organism evidence="2 3">
    <name type="scientific">Romboutsia sedimentorum</name>
    <dbReference type="NCBI Taxonomy" id="1368474"/>
    <lineage>
        <taxon>Bacteria</taxon>
        <taxon>Bacillati</taxon>
        <taxon>Bacillota</taxon>
        <taxon>Clostridia</taxon>
        <taxon>Peptostreptococcales</taxon>
        <taxon>Peptostreptococcaceae</taxon>
        <taxon>Romboutsia</taxon>
    </lineage>
</organism>
<gene>
    <name evidence="2" type="ORF">QOZ84_11960</name>
</gene>
<protein>
    <submittedName>
        <fullName evidence="2">Mor transcription activator family protein</fullName>
    </submittedName>
</protein>
<keyword evidence="3" id="KW-1185">Reference proteome</keyword>
<dbReference type="InterPro" id="IPR009057">
    <property type="entry name" value="Homeodomain-like_sf"/>
</dbReference>